<dbReference type="Gramene" id="EOY08867">
    <property type="protein sequence ID" value="EOY08867"/>
    <property type="gene ID" value="TCM_024142"/>
</dbReference>
<dbReference type="EMBL" id="CM001883">
    <property type="protein sequence ID" value="EOY08867.1"/>
    <property type="molecule type" value="Genomic_DNA"/>
</dbReference>
<dbReference type="HOGENOM" id="CLU_1279638_0_0_1"/>
<reference evidence="2 3" key="1">
    <citation type="journal article" date="2013" name="Genome Biol.">
        <title>The genome sequence of the most widely cultivated cacao type and its use to identify candidate genes regulating pod color.</title>
        <authorList>
            <person name="Motamayor J.C."/>
            <person name="Mockaitis K."/>
            <person name="Schmutz J."/>
            <person name="Haiminen N."/>
            <person name="Iii D.L."/>
            <person name="Cornejo O."/>
            <person name="Findley S.D."/>
            <person name="Zheng P."/>
            <person name="Utro F."/>
            <person name="Royaert S."/>
            <person name="Saski C."/>
            <person name="Jenkins J."/>
            <person name="Podicheti R."/>
            <person name="Zhao M."/>
            <person name="Scheffler B.E."/>
            <person name="Stack J.C."/>
            <person name="Feltus F.A."/>
            <person name="Mustiga G.M."/>
            <person name="Amores F."/>
            <person name="Phillips W."/>
            <person name="Marelli J.P."/>
            <person name="May G.D."/>
            <person name="Shapiro H."/>
            <person name="Ma J."/>
            <person name="Bustamante C.D."/>
            <person name="Schnell R.J."/>
            <person name="Main D."/>
            <person name="Gilbert D."/>
            <person name="Parida L."/>
            <person name="Kuhn D.N."/>
        </authorList>
    </citation>
    <scope>NUCLEOTIDE SEQUENCE [LARGE SCALE GENOMIC DNA]</scope>
    <source>
        <strain evidence="3">cv. Matina 1-6</strain>
    </source>
</reference>
<dbReference type="Proteomes" id="UP000026915">
    <property type="component" value="Chromosome 5"/>
</dbReference>
<dbReference type="eggNOG" id="KOG1075">
    <property type="taxonomic scope" value="Eukaryota"/>
</dbReference>
<dbReference type="Pfam" id="PF13966">
    <property type="entry name" value="zf-RVT"/>
    <property type="match status" value="1"/>
</dbReference>
<accession>A0A061EWR0</accession>
<evidence type="ECO:0000259" key="1">
    <source>
        <dbReference type="Pfam" id="PF13966"/>
    </source>
</evidence>
<organism evidence="2 3">
    <name type="scientific">Theobroma cacao</name>
    <name type="common">Cacao</name>
    <name type="synonym">Cocoa</name>
    <dbReference type="NCBI Taxonomy" id="3641"/>
    <lineage>
        <taxon>Eukaryota</taxon>
        <taxon>Viridiplantae</taxon>
        <taxon>Streptophyta</taxon>
        <taxon>Embryophyta</taxon>
        <taxon>Tracheophyta</taxon>
        <taxon>Spermatophyta</taxon>
        <taxon>Magnoliopsida</taxon>
        <taxon>eudicotyledons</taxon>
        <taxon>Gunneridae</taxon>
        <taxon>Pentapetalae</taxon>
        <taxon>rosids</taxon>
        <taxon>malvids</taxon>
        <taxon>Malvales</taxon>
        <taxon>Malvaceae</taxon>
        <taxon>Byttnerioideae</taxon>
        <taxon>Theobroma</taxon>
    </lineage>
</organism>
<gene>
    <name evidence="2" type="ORF">TCM_024142</name>
</gene>
<feature type="domain" description="Reverse transcriptase zinc-binding" evidence="1">
    <location>
        <begin position="111"/>
        <end position="173"/>
    </location>
</feature>
<evidence type="ECO:0000313" key="3">
    <source>
        <dbReference type="Proteomes" id="UP000026915"/>
    </source>
</evidence>
<keyword evidence="3" id="KW-1185">Reference proteome</keyword>
<dbReference type="InParanoid" id="A0A061EWR0"/>
<proteinExistence type="predicted"/>
<sequence>MLMSTPYYVMQTAMLPIKTCKIIEAHCKAFLWGGTVNVRKFKPNIIWALGNRVSTRFWTDQLLDDILQVDTTKSISVEIVDKGSVKEYVTSEGEWDLDRVCGSRQQDMETNLEVVWSERIRTFLFLYSHKKILTHQERVCKNFAIDPRCPTCQVNEESILHCLRECLAAATVWFKLLPQNHQDCMIGWQPLATNFITLNVDGVSRSFLNRAAAGGV</sequence>
<dbReference type="AlphaFoldDB" id="A0A061EWR0"/>
<name>A0A061EWR0_THECC</name>
<protein>
    <recommendedName>
        <fullName evidence="1">Reverse transcriptase zinc-binding domain-containing protein</fullName>
    </recommendedName>
</protein>
<evidence type="ECO:0000313" key="2">
    <source>
        <dbReference type="EMBL" id="EOY08867.1"/>
    </source>
</evidence>
<dbReference type="InterPro" id="IPR026960">
    <property type="entry name" value="RVT-Znf"/>
</dbReference>